<evidence type="ECO:0000313" key="2">
    <source>
        <dbReference type="EMBL" id="KAK8897710.1"/>
    </source>
</evidence>
<name>A0ABR2L641_9EUKA</name>
<keyword evidence="1" id="KW-1133">Transmembrane helix</keyword>
<gene>
    <name evidence="2" type="ORF">M9Y10_015675</name>
</gene>
<comment type="caution">
    <text evidence="2">The sequence shown here is derived from an EMBL/GenBank/DDBJ whole genome shotgun (WGS) entry which is preliminary data.</text>
</comment>
<keyword evidence="1" id="KW-0812">Transmembrane</keyword>
<dbReference type="Proteomes" id="UP001470230">
    <property type="component" value="Unassembled WGS sequence"/>
</dbReference>
<protein>
    <submittedName>
        <fullName evidence="2">Uncharacterized protein</fullName>
    </submittedName>
</protein>
<dbReference type="EMBL" id="JAPFFF010000002">
    <property type="protein sequence ID" value="KAK8897710.1"/>
    <property type="molecule type" value="Genomic_DNA"/>
</dbReference>
<sequence>MQQIENYHSNLFYKFIGLFTNENIEEKTTEEKVPGFIEKVKNKFSNLSQIQMKEFFGLLANKSKSFIKSISNIKPKELYNKTSSFYENLKNNKNNGFYLKMKTIRPQPFDKLFIYFIYSFFWSLIVKMILSIFDYILKKFSQKNDDVTQRKVYNFADFQQNQDDDDEVVKEEKRKYVDSNGSTHKITKRIIGDKWHEIDEIQDKRGKIEVHQSWHNVSDDEIADFNKKWQMKSKMKKD</sequence>
<organism evidence="2 3">
    <name type="scientific">Tritrichomonas musculus</name>
    <dbReference type="NCBI Taxonomy" id="1915356"/>
    <lineage>
        <taxon>Eukaryota</taxon>
        <taxon>Metamonada</taxon>
        <taxon>Parabasalia</taxon>
        <taxon>Tritrichomonadida</taxon>
        <taxon>Tritrichomonadidae</taxon>
        <taxon>Tritrichomonas</taxon>
    </lineage>
</organism>
<keyword evidence="1" id="KW-0472">Membrane</keyword>
<proteinExistence type="predicted"/>
<accession>A0ABR2L641</accession>
<feature type="transmembrane region" description="Helical" evidence="1">
    <location>
        <begin position="112"/>
        <end position="133"/>
    </location>
</feature>
<evidence type="ECO:0000313" key="3">
    <source>
        <dbReference type="Proteomes" id="UP001470230"/>
    </source>
</evidence>
<evidence type="ECO:0000256" key="1">
    <source>
        <dbReference type="SAM" id="Phobius"/>
    </source>
</evidence>
<reference evidence="2 3" key="1">
    <citation type="submission" date="2024-04" db="EMBL/GenBank/DDBJ databases">
        <title>Tritrichomonas musculus Genome.</title>
        <authorList>
            <person name="Alves-Ferreira E."/>
            <person name="Grigg M."/>
            <person name="Lorenzi H."/>
            <person name="Galac M."/>
        </authorList>
    </citation>
    <scope>NUCLEOTIDE SEQUENCE [LARGE SCALE GENOMIC DNA]</scope>
    <source>
        <strain evidence="2 3">EAF2021</strain>
    </source>
</reference>
<keyword evidence="3" id="KW-1185">Reference proteome</keyword>